<keyword evidence="3" id="KW-1185">Reference proteome</keyword>
<accession>A0ABQ3Z2U6</accession>
<dbReference type="Proteomes" id="UP000637628">
    <property type="component" value="Unassembled WGS sequence"/>
</dbReference>
<dbReference type="EMBL" id="BOML01000043">
    <property type="protein sequence ID" value="GIE04144.1"/>
    <property type="molecule type" value="Genomic_DNA"/>
</dbReference>
<evidence type="ECO:0000256" key="1">
    <source>
        <dbReference type="SAM" id="MobiDB-lite"/>
    </source>
</evidence>
<feature type="compositionally biased region" description="Pro residues" evidence="1">
    <location>
        <begin position="32"/>
        <end position="42"/>
    </location>
</feature>
<feature type="region of interest" description="Disordered" evidence="1">
    <location>
        <begin position="1"/>
        <end position="182"/>
    </location>
</feature>
<organism evidence="2 3">
    <name type="scientific">Paractinoplanes durhamensis</name>
    <dbReference type="NCBI Taxonomy" id="113563"/>
    <lineage>
        <taxon>Bacteria</taxon>
        <taxon>Bacillati</taxon>
        <taxon>Actinomycetota</taxon>
        <taxon>Actinomycetes</taxon>
        <taxon>Micromonosporales</taxon>
        <taxon>Micromonosporaceae</taxon>
        <taxon>Paractinoplanes</taxon>
    </lineage>
</organism>
<feature type="compositionally biased region" description="Polar residues" evidence="1">
    <location>
        <begin position="76"/>
        <end position="90"/>
    </location>
</feature>
<sequence length="182" mass="20103">MIGERLRPIPRTPLPIGVKLPDQVIHREQRPPHPLRLEPPPNRGDLSPDPRPEVHGPFPKHKSGEPDGPPKPGPTDSRSPTTDLNLNVTPPRSPLVGGPKCPDRKRNDVVPNPGHRIGPSKPKVPGHKKPNGRGRKLHSRNRIPRPPPMNPSHIPGPLHPPRRSNPTFPDPSDNLSISEFPR</sequence>
<protein>
    <submittedName>
        <fullName evidence="2">Uncharacterized protein</fullName>
    </submittedName>
</protein>
<proteinExistence type="predicted"/>
<name>A0ABQ3Z2U6_9ACTN</name>
<reference evidence="2 3" key="1">
    <citation type="submission" date="2021-01" db="EMBL/GenBank/DDBJ databases">
        <title>Whole genome shotgun sequence of Actinoplanes durhamensis NBRC 14914.</title>
        <authorList>
            <person name="Komaki H."/>
            <person name="Tamura T."/>
        </authorList>
    </citation>
    <scope>NUCLEOTIDE SEQUENCE [LARGE SCALE GENOMIC DNA]</scope>
    <source>
        <strain evidence="2 3">NBRC 14914</strain>
    </source>
</reference>
<evidence type="ECO:0000313" key="3">
    <source>
        <dbReference type="Proteomes" id="UP000637628"/>
    </source>
</evidence>
<gene>
    <name evidence="2" type="ORF">Adu01nite_54940</name>
</gene>
<evidence type="ECO:0000313" key="2">
    <source>
        <dbReference type="EMBL" id="GIE04144.1"/>
    </source>
</evidence>
<feature type="compositionally biased region" description="Basic residues" evidence="1">
    <location>
        <begin position="124"/>
        <end position="143"/>
    </location>
</feature>
<comment type="caution">
    <text evidence="2">The sequence shown here is derived from an EMBL/GenBank/DDBJ whole genome shotgun (WGS) entry which is preliminary data.</text>
</comment>
<feature type="compositionally biased region" description="Polar residues" evidence="1">
    <location>
        <begin position="173"/>
        <end position="182"/>
    </location>
</feature>